<dbReference type="PANTHER" id="PTHR31138:SF1">
    <property type="entry name" value="PDZ DOMAIN-CONTAINING PROTEIN"/>
    <property type="match status" value="1"/>
</dbReference>
<evidence type="ECO:0000313" key="2">
    <source>
        <dbReference type="EMBL" id="KAF9521084.1"/>
    </source>
</evidence>
<sequence length="337" mass="38314">MRRKISTGRSNKVNVNIGLSRPSIENRKKTHANMLVSFSSSVRSSLITTEALETYFGRGTLVDHRVGKLGETESDPSLQRAGSELRTLLERFANGKSIGDILDAADQLNTDVKDDEALGQWFRELDAFVRYVISSKRNTDANPAWFLARPDDPLDKDFREDWRRLTKDLLFAEDGSLSFKPHLWTDIRKVIIPQLGYIMKDSGLAEVFLGGEGLKIKVRLIEAVCTGLEFLDEQLVGVRDRYEEARKSEDINGTKALASLFERKSGEVSPRLSRGSQMGTSRSHRVADYNYSSRSSIWIRPKTDRARMYGQTRSRASYEEGFWHHMGHTRLTSEIFT</sequence>
<feature type="domain" description="HAM1-like N-terminal" evidence="1">
    <location>
        <begin position="50"/>
        <end position="134"/>
    </location>
</feature>
<accession>A0A9P6BBS2</accession>
<dbReference type="InterPro" id="IPR045967">
    <property type="entry name" value="HAM1-like_N"/>
</dbReference>
<evidence type="ECO:0000259" key="1">
    <source>
        <dbReference type="Pfam" id="PF19343"/>
    </source>
</evidence>
<reference evidence="2" key="1">
    <citation type="journal article" date="2020" name="Nat. Commun.">
        <title>Large-scale genome sequencing of mycorrhizal fungi provides insights into the early evolution of symbiotic traits.</title>
        <authorList>
            <person name="Miyauchi S."/>
            <person name="Kiss E."/>
            <person name="Kuo A."/>
            <person name="Drula E."/>
            <person name="Kohler A."/>
            <person name="Sanchez-Garcia M."/>
            <person name="Morin E."/>
            <person name="Andreopoulos B."/>
            <person name="Barry K.W."/>
            <person name="Bonito G."/>
            <person name="Buee M."/>
            <person name="Carver A."/>
            <person name="Chen C."/>
            <person name="Cichocki N."/>
            <person name="Clum A."/>
            <person name="Culley D."/>
            <person name="Crous P.W."/>
            <person name="Fauchery L."/>
            <person name="Girlanda M."/>
            <person name="Hayes R.D."/>
            <person name="Keri Z."/>
            <person name="LaButti K."/>
            <person name="Lipzen A."/>
            <person name="Lombard V."/>
            <person name="Magnuson J."/>
            <person name="Maillard F."/>
            <person name="Murat C."/>
            <person name="Nolan M."/>
            <person name="Ohm R.A."/>
            <person name="Pangilinan J."/>
            <person name="Pereira M.F."/>
            <person name="Perotto S."/>
            <person name="Peter M."/>
            <person name="Pfister S."/>
            <person name="Riley R."/>
            <person name="Sitrit Y."/>
            <person name="Stielow J.B."/>
            <person name="Szollosi G."/>
            <person name="Zifcakova L."/>
            <person name="Stursova M."/>
            <person name="Spatafora J.W."/>
            <person name="Tedersoo L."/>
            <person name="Vaario L.M."/>
            <person name="Yamada A."/>
            <person name="Yan M."/>
            <person name="Wang P."/>
            <person name="Xu J."/>
            <person name="Bruns T."/>
            <person name="Baldrian P."/>
            <person name="Vilgalys R."/>
            <person name="Dunand C."/>
            <person name="Henrissat B."/>
            <person name="Grigoriev I.V."/>
            <person name="Hibbett D."/>
            <person name="Nagy L.G."/>
            <person name="Martin F.M."/>
        </authorList>
    </citation>
    <scope>NUCLEOTIDE SEQUENCE</scope>
    <source>
        <strain evidence="2">UP504</strain>
    </source>
</reference>
<dbReference type="Pfam" id="PF19343">
    <property type="entry name" value="HAM1_N"/>
    <property type="match status" value="2"/>
</dbReference>
<name>A0A9P6BBS2_9AGAM</name>
<gene>
    <name evidence="2" type="ORF">BS47DRAFT_1357029</name>
</gene>
<dbReference type="EMBL" id="MU128909">
    <property type="protein sequence ID" value="KAF9521084.1"/>
    <property type="molecule type" value="Genomic_DNA"/>
</dbReference>
<dbReference type="AlphaFoldDB" id="A0A9P6BBS2"/>
<dbReference type="OrthoDB" id="19394at2759"/>
<dbReference type="PANTHER" id="PTHR31138">
    <property type="entry name" value="CHROMOSOME 19, WHOLE GENOME SHOTGUN SEQUENCE"/>
    <property type="match status" value="1"/>
</dbReference>
<dbReference type="Proteomes" id="UP000886523">
    <property type="component" value="Unassembled WGS sequence"/>
</dbReference>
<keyword evidence="3" id="KW-1185">Reference proteome</keyword>
<organism evidence="2 3">
    <name type="scientific">Hydnum rufescens UP504</name>
    <dbReference type="NCBI Taxonomy" id="1448309"/>
    <lineage>
        <taxon>Eukaryota</taxon>
        <taxon>Fungi</taxon>
        <taxon>Dikarya</taxon>
        <taxon>Basidiomycota</taxon>
        <taxon>Agaricomycotina</taxon>
        <taxon>Agaricomycetes</taxon>
        <taxon>Cantharellales</taxon>
        <taxon>Hydnaceae</taxon>
        <taxon>Hydnum</taxon>
    </lineage>
</organism>
<feature type="domain" description="HAM1-like N-terminal" evidence="1">
    <location>
        <begin position="137"/>
        <end position="195"/>
    </location>
</feature>
<protein>
    <recommendedName>
        <fullName evidence="1">HAM1-like N-terminal domain-containing protein</fullName>
    </recommendedName>
</protein>
<proteinExistence type="predicted"/>
<evidence type="ECO:0000313" key="3">
    <source>
        <dbReference type="Proteomes" id="UP000886523"/>
    </source>
</evidence>
<comment type="caution">
    <text evidence="2">The sequence shown here is derived from an EMBL/GenBank/DDBJ whole genome shotgun (WGS) entry which is preliminary data.</text>
</comment>